<dbReference type="OrthoDB" id="410726at2759"/>
<gene>
    <name evidence="3" type="ORF">SNEC2469_LOCUS17071</name>
</gene>
<proteinExistence type="predicted"/>
<dbReference type="EMBL" id="CAJNJA010028045">
    <property type="protein sequence ID" value="CAE7591948.1"/>
    <property type="molecule type" value="Genomic_DNA"/>
</dbReference>
<feature type="transmembrane region" description="Helical" evidence="2">
    <location>
        <begin position="18"/>
        <end position="38"/>
    </location>
</feature>
<keyword evidence="2" id="KW-0812">Transmembrane</keyword>
<feature type="region of interest" description="Disordered" evidence="1">
    <location>
        <begin position="48"/>
        <end position="71"/>
    </location>
</feature>
<comment type="caution">
    <text evidence="3">The sequence shown here is derived from an EMBL/GenBank/DDBJ whole genome shotgun (WGS) entry which is preliminary data.</text>
</comment>
<organism evidence="3 4">
    <name type="scientific">Symbiodinium necroappetens</name>
    <dbReference type="NCBI Taxonomy" id="1628268"/>
    <lineage>
        <taxon>Eukaryota</taxon>
        <taxon>Sar</taxon>
        <taxon>Alveolata</taxon>
        <taxon>Dinophyceae</taxon>
        <taxon>Suessiales</taxon>
        <taxon>Symbiodiniaceae</taxon>
        <taxon>Symbiodinium</taxon>
    </lineage>
</organism>
<dbReference type="AlphaFoldDB" id="A0A812UUR6"/>
<reference evidence="3" key="1">
    <citation type="submission" date="2021-02" db="EMBL/GenBank/DDBJ databases">
        <authorList>
            <person name="Dougan E. K."/>
            <person name="Rhodes N."/>
            <person name="Thang M."/>
            <person name="Chan C."/>
        </authorList>
    </citation>
    <scope>NUCLEOTIDE SEQUENCE</scope>
</reference>
<evidence type="ECO:0000256" key="2">
    <source>
        <dbReference type="SAM" id="Phobius"/>
    </source>
</evidence>
<evidence type="ECO:0000256" key="1">
    <source>
        <dbReference type="SAM" id="MobiDB-lite"/>
    </source>
</evidence>
<sequence length="453" mass="51043">MQSFGRQLRVSGSTMNTLLFWSLLLVGGMWASWFAWAVQTWRRHFSTRPSRSEASSPSSGRPPTVRSPSMQKPAGCPVLLGQEAVGSKGSCPVSGTQTFMMDMNHVHLTLWQYLWAAHCIALPAFALVVSGWCQMQLARLLSFCGLLPEASEEKVRRMIYHLVLENLCTGVAHIEDTEGRVATFAYSPFPMYVDCDDCDSKVRFEVRKRMVVKLNLDTEDFLTAELDGETLALMDAAVLLTHCESNVNHGKMHAYANWGIDPADSTSPYLQKMSVVTACYNHYGFTNFPRMVSKMVHKDAGAAVEAVLLESLRTGVAEHRLVAKLAEHSRLLKFMIQLRVPFRQAFNHCRADFPANYSCEAHYLGTVVHSLDHWAFCQHVDPWLFSALTPSKHLRTLHRTVLLARCCVVDDIPTLGLEKYFRDGRTEFHRMVYQAAKGLNESFADQIQTCIVK</sequence>
<feature type="compositionally biased region" description="Low complexity" evidence="1">
    <location>
        <begin position="48"/>
        <end position="63"/>
    </location>
</feature>
<evidence type="ECO:0000313" key="4">
    <source>
        <dbReference type="Proteomes" id="UP000601435"/>
    </source>
</evidence>
<keyword evidence="2" id="KW-0472">Membrane</keyword>
<accession>A0A812UUR6</accession>
<name>A0A812UUR6_9DINO</name>
<dbReference type="Proteomes" id="UP000601435">
    <property type="component" value="Unassembled WGS sequence"/>
</dbReference>
<keyword evidence="2" id="KW-1133">Transmembrane helix</keyword>
<feature type="transmembrane region" description="Helical" evidence="2">
    <location>
        <begin position="110"/>
        <end position="132"/>
    </location>
</feature>
<keyword evidence="4" id="KW-1185">Reference proteome</keyword>
<evidence type="ECO:0000313" key="3">
    <source>
        <dbReference type="EMBL" id="CAE7591948.1"/>
    </source>
</evidence>
<protein>
    <submittedName>
        <fullName evidence="3">Uncharacterized protein</fullName>
    </submittedName>
</protein>